<dbReference type="PANTHER" id="PTHR38149:SF1">
    <property type="entry name" value="ATPASE"/>
    <property type="match status" value="1"/>
</dbReference>
<feature type="domain" description="ATPase of the ABC class N-terminal" evidence="2">
    <location>
        <begin position="5"/>
        <end position="164"/>
    </location>
</feature>
<dbReference type="SUPFAM" id="SSF52540">
    <property type="entry name" value="P-loop containing nucleoside triphosphate hydrolases"/>
    <property type="match status" value="1"/>
</dbReference>
<dbReference type="Pfam" id="PF20446">
    <property type="entry name" value="ABC_N"/>
    <property type="match status" value="1"/>
</dbReference>
<dbReference type="RefSeq" id="WP_186982470.1">
    <property type="nucleotide sequence ID" value="NZ_JACOQH010000008.1"/>
</dbReference>
<evidence type="ECO:0000259" key="1">
    <source>
        <dbReference type="Pfam" id="PF09818"/>
    </source>
</evidence>
<dbReference type="Pfam" id="PF09818">
    <property type="entry name" value="ABC_ATPase"/>
    <property type="match status" value="1"/>
</dbReference>
<reference evidence="4 5" key="1">
    <citation type="submission" date="2020-08" db="EMBL/GenBank/DDBJ databases">
        <title>Genome public.</title>
        <authorList>
            <person name="Liu C."/>
            <person name="Sun Q."/>
        </authorList>
    </citation>
    <scope>NUCLEOTIDE SEQUENCE [LARGE SCALE GENOMIC DNA]</scope>
    <source>
        <strain evidence="4 5">BX0805</strain>
    </source>
</reference>
<evidence type="ECO:0000313" key="4">
    <source>
        <dbReference type="EMBL" id="MBC5754474.1"/>
    </source>
</evidence>
<sequence>MKTGEELKNLLRQIDHKSYKAYKEVKGIYRMPGYVLAVDHVQGDPFATPSRVRLLISNKNNFPKEVFDTKWRKNAAEDDILRNLHRFLRKNRGGRSGSGKSGLVLACRAGQEVMERVAVVLSEEQIEVRLEVGFPAFGRSIAAGELEKIFFLMFPAMAKEVFCYANIDQNKLKRAVELADDQQKIREALVEKKLVAFVADGAILPRESGVSDLPLKGAVPFASPEDLAVTLNLPHAGTVRGMGIKEGVTLIAGGGYHGKSTLLKAIQNGVYNHIAGDGREYVITDASAVKLRAEEGRCIHDEDISMFINNLPNREDTGHFSTENASGSTSQAAQTVEALESGARVLLIDEDTSATNFMVRDHKMAMLVAAEKEPITPYLSCVRSLYEDHRISTILVVGSSGAYLSAADCVIQMDEYEAKDVTARAKEIADFYEGIRVEKKECLHHKMKRKQIEKVRAFGKESVSFDKEEVILRDLEQLNDEGQAAAIAYFVQYAITNYADGRKNALELTELLYQQIEKTGFASVIPAYYGAGAPVMPRKQEVLAALLRYRGI</sequence>
<dbReference type="InterPro" id="IPR019195">
    <property type="entry name" value="ABC_ATPase_put"/>
</dbReference>
<gene>
    <name evidence="4" type="ORF">H8Z76_10700</name>
</gene>
<organism evidence="4 5">
    <name type="scientific">Roseburia yibonii</name>
    <dbReference type="NCBI Taxonomy" id="2763063"/>
    <lineage>
        <taxon>Bacteria</taxon>
        <taxon>Bacillati</taxon>
        <taxon>Bacillota</taxon>
        <taxon>Clostridia</taxon>
        <taxon>Lachnospirales</taxon>
        <taxon>Lachnospiraceae</taxon>
        <taxon>Roseburia</taxon>
    </lineage>
</organism>
<dbReference type="InterPro" id="IPR046834">
    <property type="entry name" value="ABC_ATPase_C"/>
</dbReference>
<name>A0ABR7ICH6_9FIRM</name>
<feature type="domain" description="ATPase of the ABC class C-terminal" evidence="1">
    <location>
        <begin position="169"/>
        <end position="439"/>
    </location>
</feature>
<comment type="caution">
    <text evidence="4">The sequence shown here is derived from an EMBL/GenBank/DDBJ whole genome shotgun (WGS) entry which is preliminary data.</text>
</comment>
<protein>
    <submittedName>
        <fullName evidence="4">ABC-ATPase domain-containing protein</fullName>
    </submittedName>
</protein>
<dbReference type="InterPro" id="IPR046833">
    <property type="entry name" value="ABC_N"/>
</dbReference>
<dbReference type="PANTHER" id="PTHR38149">
    <property type="entry name" value="ATPASE"/>
    <property type="match status" value="1"/>
</dbReference>
<dbReference type="Proteomes" id="UP000621540">
    <property type="component" value="Unassembled WGS sequence"/>
</dbReference>
<proteinExistence type="predicted"/>
<evidence type="ECO:0000259" key="2">
    <source>
        <dbReference type="Pfam" id="PF20446"/>
    </source>
</evidence>
<keyword evidence="5" id="KW-1185">Reference proteome</keyword>
<feature type="domain" description="MRB1590-like C-terminal" evidence="3">
    <location>
        <begin position="454"/>
        <end position="551"/>
    </location>
</feature>
<evidence type="ECO:0000259" key="3">
    <source>
        <dbReference type="Pfam" id="PF21117"/>
    </source>
</evidence>
<evidence type="ECO:0000313" key="5">
    <source>
        <dbReference type="Proteomes" id="UP000621540"/>
    </source>
</evidence>
<accession>A0ABR7ICH6</accession>
<dbReference type="EMBL" id="JACOQH010000008">
    <property type="protein sequence ID" value="MBC5754474.1"/>
    <property type="molecule type" value="Genomic_DNA"/>
</dbReference>
<dbReference type="InterPro" id="IPR027417">
    <property type="entry name" value="P-loop_NTPase"/>
</dbReference>
<dbReference type="Pfam" id="PF21117">
    <property type="entry name" value="MRB1590_C"/>
    <property type="match status" value="1"/>
</dbReference>
<dbReference type="InterPro" id="IPR049069">
    <property type="entry name" value="MRB1590-like_C"/>
</dbReference>